<evidence type="ECO:0000313" key="1">
    <source>
        <dbReference type="EMBL" id="SPP94875.1"/>
    </source>
</evidence>
<reference evidence="1 2" key="1">
    <citation type="submission" date="2018-03" db="EMBL/GenBank/DDBJ databases">
        <authorList>
            <person name="Gully D."/>
        </authorList>
    </citation>
    <scope>NUCLEOTIDE SEQUENCE [LARGE SCALE GENOMIC DNA]</scope>
    <source>
        <strain evidence="1">ORS3257</strain>
    </source>
</reference>
<evidence type="ECO:0000313" key="2">
    <source>
        <dbReference type="Proteomes" id="UP000246085"/>
    </source>
</evidence>
<protein>
    <submittedName>
        <fullName evidence="1">Uncharacterized protein</fullName>
    </submittedName>
</protein>
<accession>A0A2U3Q0E5</accession>
<dbReference type="KEGG" id="bvz:BRAD3257_3861"/>
<dbReference type="Proteomes" id="UP000246085">
    <property type="component" value="Chromosome BRAD3257"/>
</dbReference>
<dbReference type="EMBL" id="LS398110">
    <property type="protein sequence ID" value="SPP94875.1"/>
    <property type="molecule type" value="Genomic_DNA"/>
</dbReference>
<sequence>MGIAGSFAVLASMDLSAGADNAERFGTFLRLIYWDNIDFCYLQEPGACWSRRANESHQSHA</sequence>
<organism evidence="1 2">
    <name type="scientific">Bradyrhizobium vignae</name>
    <dbReference type="NCBI Taxonomy" id="1549949"/>
    <lineage>
        <taxon>Bacteria</taxon>
        <taxon>Pseudomonadati</taxon>
        <taxon>Pseudomonadota</taxon>
        <taxon>Alphaproteobacteria</taxon>
        <taxon>Hyphomicrobiales</taxon>
        <taxon>Nitrobacteraceae</taxon>
        <taxon>Bradyrhizobium</taxon>
    </lineage>
</organism>
<dbReference type="AlphaFoldDB" id="A0A2U3Q0E5"/>
<gene>
    <name evidence="1" type="ORF">BRAD3257_3861</name>
</gene>
<name>A0A2U3Q0E5_9BRAD</name>
<proteinExistence type="predicted"/>